<evidence type="ECO:0000313" key="2">
    <source>
        <dbReference type="Proteomes" id="UP001066276"/>
    </source>
</evidence>
<accession>A0AAV7PN88</accession>
<proteinExistence type="predicted"/>
<keyword evidence="2" id="KW-1185">Reference proteome</keyword>
<organism evidence="1 2">
    <name type="scientific">Pleurodeles waltl</name>
    <name type="common">Iberian ribbed newt</name>
    <dbReference type="NCBI Taxonomy" id="8319"/>
    <lineage>
        <taxon>Eukaryota</taxon>
        <taxon>Metazoa</taxon>
        <taxon>Chordata</taxon>
        <taxon>Craniata</taxon>
        <taxon>Vertebrata</taxon>
        <taxon>Euteleostomi</taxon>
        <taxon>Amphibia</taxon>
        <taxon>Batrachia</taxon>
        <taxon>Caudata</taxon>
        <taxon>Salamandroidea</taxon>
        <taxon>Salamandridae</taxon>
        <taxon>Pleurodelinae</taxon>
        <taxon>Pleurodeles</taxon>
    </lineage>
</organism>
<evidence type="ECO:0000313" key="1">
    <source>
        <dbReference type="EMBL" id="KAJ1129540.1"/>
    </source>
</evidence>
<protein>
    <submittedName>
        <fullName evidence="1">Uncharacterized protein</fullName>
    </submittedName>
</protein>
<reference evidence="1" key="1">
    <citation type="journal article" date="2022" name="bioRxiv">
        <title>Sequencing and chromosome-scale assembly of the giantPleurodeles waltlgenome.</title>
        <authorList>
            <person name="Brown T."/>
            <person name="Elewa A."/>
            <person name="Iarovenko S."/>
            <person name="Subramanian E."/>
            <person name="Araus A.J."/>
            <person name="Petzold A."/>
            <person name="Susuki M."/>
            <person name="Suzuki K.-i.T."/>
            <person name="Hayashi T."/>
            <person name="Toyoda A."/>
            <person name="Oliveira C."/>
            <person name="Osipova E."/>
            <person name="Leigh N.D."/>
            <person name="Simon A."/>
            <person name="Yun M.H."/>
        </authorList>
    </citation>
    <scope>NUCLEOTIDE SEQUENCE</scope>
    <source>
        <strain evidence="1">20211129_DDA</strain>
        <tissue evidence="1">Liver</tissue>
    </source>
</reference>
<name>A0AAV7PN88_PLEWA</name>
<dbReference type="EMBL" id="JANPWB010000011">
    <property type="protein sequence ID" value="KAJ1129540.1"/>
    <property type="molecule type" value="Genomic_DNA"/>
</dbReference>
<dbReference type="AlphaFoldDB" id="A0AAV7PN88"/>
<comment type="caution">
    <text evidence="1">The sequence shown here is derived from an EMBL/GenBank/DDBJ whole genome shotgun (WGS) entry which is preliminary data.</text>
</comment>
<feature type="non-terminal residue" evidence="1">
    <location>
        <position position="1"/>
    </location>
</feature>
<feature type="non-terminal residue" evidence="1">
    <location>
        <position position="65"/>
    </location>
</feature>
<sequence>TDPLKERVRVHWGPRTFPPGSNRGVCIRARTMTQGNRTRAHLLVLATRDGGVGGGLLRLGDGLLP</sequence>
<gene>
    <name evidence="1" type="ORF">NDU88_007908</name>
</gene>
<dbReference type="Proteomes" id="UP001066276">
    <property type="component" value="Chromosome 7"/>
</dbReference>